<dbReference type="EMBL" id="NTMR01000002">
    <property type="protein sequence ID" value="PBK06270.1"/>
    <property type="molecule type" value="Genomic_DNA"/>
</dbReference>
<dbReference type="AlphaFoldDB" id="A0A2A3MN71"/>
<sequence length="220" mass="24457">MSSAEIAELLGARHDNVRRTIQRLALKKVIPLPPAEEKPATGGRPGLLYHVSKRDSYVVVAQMSPEFTARLVDRWQELEDQQAARPAIPQSLPEALRLAADLAEQNGALRAVVAEQRPKIEALGRIAESSGTLCLTDAAKHLNVQRKWLLGWMRDNRWIYRREGSARWLAYAPRLSSGLLEHKVTVIGLDDEQQDRLASQVRVTPKGLTVLAQKLGGAPR</sequence>
<comment type="caution">
    <text evidence="2">The sequence shown here is derived from an EMBL/GenBank/DDBJ whole genome shotgun (WGS) entry which is preliminary data.</text>
</comment>
<dbReference type="InterPro" id="IPR005039">
    <property type="entry name" value="Ant_C"/>
</dbReference>
<dbReference type="Proteomes" id="UP000242313">
    <property type="component" value="Unassembled WGS sequence"/>
</dbReference>
<gene>
    <name evidence="2" type="ORF">CNQ84_00680</name>
</gene>
<dbReference type="GO" id="GO:0003677">
    <property type="term" value="F:DNA binding"/>
    <property type="evidence" value="ECO:0007669"/>
    <property type="project" value="UniProtKB-KW"/>
</dbReference>
<dbReference type="Pfam" id="PF09669">
    <property type="entry name" value="Phage_pRha"/>
    <property type="match status" value="1"/>
</dbReference>
<evidence type="ECO:0000313" key="3">
    <source>
        <dbReference type="Proteomes" id="UP000242313"/>
    </source>
</evidence>
<feature type="domain" description="Antirepressor protein C-terminal" evidence="1">
    <location>
        <begin position="112"/>
        <end position="216"/>
    </location>
</feature>
<name>A0A2A3MN71_9PSED</name>
<evidence type="ECO:0000313" key="2">
    <source>
        <dbReference type="EMBL" id="PBK06270.1"/>
    </source>
</evidence>
<proteinExistence type="predicted"/>
<protein>
    <submittedName>
        <fullName evidence="2">DNA-binding protein</fullName>
    </submittedName>
</protein>
<evidence type="ECO:0000259" key="1">
    <source>
        <dbReference type="Pfam" id="PF03374"/>
    </source>
</evidence>
<dbReference type="InterPro" id="IPR014054">
    <property type="entry name" value="Phage_regulatory_Rha"/>
</dbReference>
<keyword evidence="3" id="KW-1185">Reference proteome</keyword>
<keyword evidence="2" id="KW-0238">DNA-binding</keyword>
<dbReference type="Pfam" id="PF03374">
    <property type="entry name" value="ANT"/>
    <property type="match status" value="1"/>
</dbReference>
<organism evidence="2 3">
    <name type="scientific">Pseudomonas abyssi</name>
    <dbReference type="NCBI Taxonomy" id="170540"/>
    <lineage>
        <taxon>Bacteria</taxon>
        <taxon>Pseudomonadati</taxon>
        <taxon>Pseudomonadota</taxon>
        <taxon>Gammaproteobacteria</taxon>
        <taxon>Pseudomonadales</taxon>
        <taxon>Pseudomonadaceae</taxon>
        <taxon>Pseudomonas</taxon>
    </lineage>
</organism>
<accession>A0A2A3MN71</accession>
<reference evidence="2 3" key="1">
    <citation type="submission" date="2017-09" db="EMBL/GenBank/DDBJ databases">
        <title>Pseudomonas abyssi sp. nov. isolated from Abyssopelagic Water.</title>
        <authorList>
            <person name="Wei Y."/>
        </authorList>
    </citation>
    <scope>NUCLEOTIDE SEQUENCE [LARGE SCALE GENOMIC DNA]</scope>
    <source>
        <strain evidence="2 3">MT5</strain>
    </source>
</reference>